<evidence type="ECO:0000313" key="6">
    <source>
        <dbReference type="EMBL" id="KGK11879.1"/>
    </source>
</evidence>
<evidence type="ECO:0000256" key="1">
    <source>
        <dbReference type="ARBA" id="ARBA00012528"/>
    </source>
</evidence>
<dbReference type="InterPro" id="IPR000160">
    <property type="entry name" value="GGDEF_dom"/>
</dbReference>
<feature type="compositionally biased region" description="Basic and acidic residues" evidence="3">
    <location>
        <begin position="346"/>
        <end position="355"/>
    </location>
</feature>
<protein>
    <recommendedName>
        <fullName evidence="1">diguanylate cyclase</fullName>
        <ecNumber evidence="1">2.7.7.65</ecNumber>
    </recommendedName>
</protein>
<name>A0A099LW30_9VIBR</name>
<dbReference type="STRING" id="29495.EA26_11400"/>
<feature type="transmembrane region" description="Helical" evidence="4">
    <location>
        <begin position="38"/>
        <end position="55"/>
    </location>
</feature>
<comment type="catalytic activity">
    <reaction evidence="2">
        <text>2 GTP = 3',3'-c-di-GMP + 2 diphosphate</text>
        <dbReference type="Rhea" id="RHEA:24898"/>
        <dbReference type="ChEBI" id="CHEBI:33019"/>
        <dbReference type="ChEBI" id="CHEBI:37565"/>
        <dbReference type="ChEBI" id="CHEBI:58805"/>
        <dbReference type="EC" id="2.7.7.65"/>
    </reaction>
</comment>
<keyword evidence="4" id="KW-0812">Transmembrane</keyword>
<feature type="domain" description="GGDEF" evidence="5">
    <location>
        <begin position="261"/>
        <end position="414"/>
    </location>
</feature>
<dbReference type="RefSeq" id="WP_039427473.1">
    <property type="nucleotide sequence ID" value="NZ_CP061844.1"/>
</dbReference>
<dbReference type="PANTHER" id="PTHR45138:SF9">
    <property type="entry name" value="DIGUANYLATE CYCLASE DGCM-RELATED"/>
    <property type="match status" value="1"/>
</dbReference>
<dbReference type="EMBL" id="JMCG01000001">
    <property type="protein sequence ID" value="KGK11879.1"/>
    <property type="molecule type" value="Genomic_DNA"/>
</dbReference>
<comment type="caution">
    <text evidence="6">The sequence shown here is derived from an EMBL/GenBank/DDBJ whole genome shotgun (WGS) entry which is preliminary data.</text>
</comment>
<gene>
    <name evidence="6" type="ORF">EA26_11400</name>
</gene>
<dbReference type="AlphaFoldDB" id="A0A099LW30"/>
<dbReference type="GO" id="GO:0005886">
    <property type="term" value="C:plasma membrane"/>
    <property type="evidence" value="ECO:0007669"/>
    <property type="project" value="TreeGrafter"/>
</dbReference>
<evidence type="ECO:0000313" key="7">
    <source>
        <dbReference type="Proteomes" id="UP000029994"/>
    </source>
</evidence>
<dbReference type="InterPro" id="IPR043128">
    <property type="entry name" value="Rev_trsase/Diguanyl_cyclase"/>
</dbReference>
<evidence type="ECO:0000256" key="3">
    <source>
        <dbReference type="SAM" id="MobiDB-lite"/>
    </source>
</evidence>
<feature type="transmembrane region" description="Helical" evidence="4">
    <location>
        <begin position="12"/>
        <end position="32"/>
    </location>
</feature>
<feature type="transmembrane region" description="Helical" evidence="4">
    <location>
        <begin position="90"/>
        <end position="110"/>
    </location>
</feature>
<proteinExistence type="predicted"/>
<dbReference type="GeneID" id="43683775"/>
<dbReference type="EC" id="2.7.7.65" evidence="1"/>
<evidence type="ECO:0000256" key="2">
    <source>
        <dbReference type="ARBA" id="ARBA00034247"/>
    </source>
</evidence>
<evidence type="ECO:0000259" key="5">
    <source>
        <dbReference type="PROSITE" id="PS50887"/>
    </source>
</evidence>
<accession>A0A099LW30</accession>
<feature type="region of interest" description="Disordered" evidence="3">
    <location>
        <begin position="346"/>
        <end position="369"/>
    </location>
</feature>
<dbReference type="SMART" id="SM00267">
    <property type="entry name" value="GGDEF"/>
    <property type="match status" value="1"/>
</dbReference>
<dbReference type="GO" id="GO:0052621">
    <property type="term" value="F:diguanylate cyclase activity"/>
    <property type="evidence" value="ECO:0007669"/>
    <property type="project" value="UniProtKB-EC"/>
</dbReference>
<dbReference type="InterPro" id="IPR050469">
    <property type="entry name" value="Diguanylate_Cyclase"/>
</dbReference>
<evidence type="ECO:0000256" key="4">
    <source>
        <dbReference type="SAM" id="Phobius"/>
    </source>
</evidence>
<feature type="transmembrane region" description="Helical" evidence="4">
    <location>
        <begin position="193"/>
        <end position="211"/>
    </location>
</feature>
<dbReference type="GO" id="GO:1902201">
    <property type="term" value="P:negative regulation of bacterial-type flagellum-dependent cell motility"/>
    <property type="evidence" value="ECO:0007669"/>
    <property type="project" value="TreeGrafter"/>
</dbReference>
<dbReference type="PANTHER" id="PTHR45138">
    <property type="entry name" value="REGULATORY COMPONENTS OF SENSORY TRANSDUCTION SYSTEM"/>
    <property type="match status" value="1"/>
</dbReference>
<dbReference type="SUPFAM" id="SSF55073">
    <property type="entry name" value="Nucleotide cyclase"/>
    <property type="match status" value="1"/>
</dbReference>
<feature type="transmembrane region" description="Helical" evidence="4">
    <location>
        <begin position="122"/>
        <end position="140"/>
    </location>
</feature>
<feature type="transmembrane region" description="Helical" evidence="4">
    <location>
        <begin position="62"/>
        <end position="78"/>
    </location>
</feature>
<feature type="transmembrane region" description="Helical" evidence="4">
    <location>
        <begin position="217"/>
        <end position="240"/>
    </location>
</feature>
<dbReference type="Pfam" id="PF00990">
    <property type="entry name" value="GGDEF"/>
    <property type="match status" value="1"/>
</dbReference>
<organism evidence="6 7">
    <name type="scientific">Vibrio navarrensis</name>
    <dbReference type="NCBI Taxonomy" id="29495"/>
    <lineage>
        <taxon>Bacteria</taxon>
        <taxon>Pseudomonadati</taxon>
        <taxon>Pseudomonadota</taxon>
        <taxon>Gammaproteobacteria</taxon>
        <taxon>Vibrionales</taxon>
        <taxon>Vibrionaceae</taxon>
        <taxon>Vibrio</taxon>
    </lineage>
</organism>
<feature type="transmembrane region" description="Helical" evidence="4">
    <location>
        <begin position="165"/>
        <end position="186"/>
    </location>
</feature>
<dbReference type="NCBIfam" id="TIGR00254">
    <property type="entry name" value="GGDEF"/>
    <property type="match status" value="1"/>
</dbReference>
<keyword evidence="4" id="KW-1133">Transmembrane helix</keyword>
<dbReference type="Gene3D" id="3.30.70.270">
    <property type="match status" value="1"/>
</dbReference>
<dbReference type="GO" id="GO:0043709">
    <property type="term" value="P:cell adhesion involved in single-species biofilm formation"/>
    <property type="evidence" value="ECO:0007669"/>
    <property type="project" value="TreeGrafter"/>
</dbReference>
<reference evidence="6 7" key="1">
    <citation type="submission" date="2014-04" db="EMBL/GenBank/DDBJ databases">
        <title>Genome sequencing of Vibrio navarrensis strains.</title>
        <authorList>
            <person name="Gladney L.M."/>
            <person name="Katz L.S."/>
            <person name="Marino-Ramirez L."/>
            <person name="Jordan I.K."/>
        </authorList>
    </citation>
    <scope>NUCLEOTIDE SEQUENCE [LARGE SCALE GENOMIC DNA]</scope>
    <source>
        <strain evidence="6 7">ATCC 51183</strain>
    </source>
</reference>
<dbReference type="eggNOG" id="COG2199">
    <property type="taxonomic scope" value="Bacteria"/>
</dbReference>
<keyword evidence="7" id="KW-1185">Reference proteome</keyword>
<sequence>MALPFVTSAQFRMIFPLFLLGIIFFGMDNIILVTQANWGLAANLPYFFLITAFLLCSVFKQGRIAMISMAMLMAYFVIQNRLQIPLSSGSALIELSLLAFLLPSACFIVYLFNATGMHHRSIAVYLSVLATLLLWSYVSLDYFNEAGVEQWGKGILFSIPYVSKLPFVLVAYSVGVVLSTAILVLMHNRPIEVVIYSCLLFASVTFIFFDVKYISSTMFSLAGILLIIYVISASHELAFIDVLTQIPGRRALEMDLKHLGRKFAIAMIDVDHFKKFNDTYGHDTGDDVLKLVGSRLLNINGGARVYRYGGEEFVVVFKGKTAREVEEYLDDIRADIESYKLVIRDDKTRPDNHNDGKRRRGNANDKPKTVNVTVSIGLSDSRTSKDPDAIRTLADEALYQAKKAGRNQVKMKLE</sequence>
<dbReference type="CDD" id="cd01949">
    <property type="entry name" value="GGDEF"/>
    <property type="match status" value="1"/>
</dbReference>
<dbReference type="Proteomes" id="UP000029994">
    <property type="component" value="Unassembled WGS sequence"/>
</dbReference>
<keyword evidence="4" id="KW-0472">Membrane</keyword>
<dbReference type="PROSITE" id="PS50887">
    <property type="entry name" value="GGDEF"/>
    <property type="match status" value="1"/>
</dbReference>
<dbReference type="InterPro" id="IPR029787">
    <property type="entry name" value="Nucleotide_cyclase"/>
</dbReference>